<proteinExistence type="predicted"/>
<reference evidence="1" key="1">
    <citation type="submission" date="2014-09" db="EMBL/GenBank/DDBJ databases">
        <authorList>
            <person name="Magalhaes I.L.F."/>
            <person name="Oliveira U."/>
            <person name="Santos F.R."/>
            <person name="Vidigal T.H.D.A."/>
            <person name="Brescovit A.D."/>
            <person name="Santos A.J."/>
        </authorList>
    </citation>
    <scope>NUCLEOTIDE SEQUENCE</scope>
    <source>
        <tissue evidence="1">Shoot tissue taken approximately 20 cm above the soil surface</tissue>
    </source>
</reference>
<name>A0A0A9BB65_ARUDO</name>
<dbReference type="EMBL" id="GBRH01239430">
    <property type="protein sequence ID" value="JAD58465.1"/>
    <property type="molecule type" value="Transcribed_RNA"/>
</dbReference>
<accession>A0A0A9BB65</accession>
<organism evidence="1">
    <name type="scientific">Arundo donax</name>
    <name type="common">Giant reed</name>
    <name type="synonym">Donax arundinaceus</name>
    <dbReference type="NCBI Taxonomy" id="35708"/>
    <lineage>
        <taxon>Eukaryota</taxon>
        <taxon>Viridiplantae</taxon>
        <taxon>Streptophyta</taxon>
        <taxon>Embryophyta</taxon>
        <taxon>Tracheophyta</taxon>
        <taxon>Spermatophyta</taxon>
        <taxon>Magnoliopsida</taxon>
        <taxon>Liliopsida</taxon>
        <taxon>Poales</taxon>
        <taxon>Poaceae</taxon>
        <taxon>PACMAD clade</taxon>
        <taxon>Arundinoideae</taxon>
        <taxon>Arundineae</taxon>
        <taxon>Arundo</taxon>
    </lineage>
</organism>
<sequence length="46" mass="5540">MEKKYLMKQSLLLDSAFKISLKIQNLHSQWRCVLPFVHLFLEGLEY</sequence>
<dbReference type="AlphaFoldDB" id="A0A0A9BB65"/>
<reference evidence="1" key="2">
    <citation type="journal article" date="2015" name="Data Brief">
        <title>Shoot transcriptome of the giant reed, Arundo donax.</title>
        <authorList>
            <person name="Barrero R.A."/>
            <person name="Guerrero F.D."/>
            <person name="Moolhuijzen P."/>
            <person name="Goolsby J.A."/>
            <person name="Tidwell J."/>
            <person name="Bellgard S.E."/>
            <person name="Bellgard M.I."/>
        </authorList>
    </citation>
    <scope>NUCLEOTIDE SEQUENCE</scope>
    <source>
        <tissue evidence="1">Shoot tissue taken approximately 20 cm above the soil surface</tissue>
    </source>
</reference>
<protein>
    <submittedName>
        <fullName evidence="1">TPS4</fullName>
    </submittedName>
</protein>
<evidence type="ECO:0000313" key="1">
    <source>
        <dbReference type="EMBL" id="JAD58465.1"/>
    </source>
</evidence>